<dbReference type="InterPro" id="IPR036390">
    <property type="entry name" value="WH_DNA-bd_sf"/>
</dbReference>
<accession>A0A858RLP5</accession>
<keyword evidence="5" id="KW-1185">Reference proteome</keyword>
<dbReference type="Pfam" id="PF25583">
    <property type="entry name" value="WCX"/>
    <property type="match status" value="1"/>
</dbReference>
<dbReference type="Pfam" id="PF08279">
    <property type="entry name" value="HTH_11"/>
    <property type="match status" value="1"/>
</dbReference>
<evidence type="ECO:0000313" key="5">
    <source>
        <dbReference type="Proteomes" id="UP000501812"/>
    </source>
</evidence>
<dbReference type="InterPro" id="IPR057727">
    <property type="entry name" value="WCX_dom"/>
</dbReference>
<evidence type="ECO:0000256" key="2">
    <source>
        <dbReference type="ARBA" id="ARBA00023163"/>
    </source>
</evidence>
<dbReference type="InterPro" id="IPR026881">
    <property type="entry name" value="WYL_dom"/>
</dbReference>
<protein>
    <submittedName>
        <fullName evidence="4">YafY family transcriptional regulator</fullName>
    </submittedName>
</protein>
<dbReference type="InterPro" id="IPR028349">
    <property type="entry name" value="PafC-like"/>
</dbReference>
<dbReference type="Gene3D" id="1.10.10.10">
    <property type="entry name" value="Winged helix-like DNA-binding domain superfamily/Winged helix DNA-binding domain"/>
    <property type="match status" value="1"/>
</dbReference>
<dbReference type="SUPFAM" id="SSF46785">
    <property type="entry name" value="Winged helix' DNA-binding domain"/>
    <property type="match status" value="1"/>
</dbReference>
<dbReference type="PROSITE" id="PS51000">
    <property type="entry name" value="HTH_DEOR_2"/>
    <property type="match status" value="1"/>
</dbReference>
<dbReference type="PANTHER" id="PTHR34580:SF3">
    <property type="entry name" value="PROTEIN PAFB"/>
    <property type="match status" value="1"/>
</dbReference>
<evidence type="ECO:0000259" key="3">
    <source>
        <dbReference type="PROSITE" id="PS51000"/>
    </source>
</evidence>
<reference evidence="4 5" key="1">
    <citation type="submission" date="2020-04" db="EMBL/GenBank/DDBJ databases">
        <title>Luteolibacter sp. G-1-1-1 isolated from soil.</title>
        <authorList>
            <person name="Dahal R.H."/>
        </authorList>
    </citation>
    <scope>NUCLEOTIDE SEQUENCE [LARGE SCALE GENOMIC DNA]</scope>
    <source>
        <strain evidence="4 5">G-1-1-1</strain>
    </source>
</reference>
<dbReference type="InterPro" id="IPR051534">
    <property type="entry name" value="CBASS_pafABC_assoc_protein"/>
</dbReference>
<dbReference type="InterPro" id="IPR036388">
    <property type="entry name" value="WH-like_DNA-bd_sf"/>
</dbReference>
<dbReference type="KEGG" id="luo:HHL09_19500"/>
<dbReference type="PIRSF" id="PIRSF016838">
    <property type="entry name" value="PafC"/>
    <property type="match status" value="1"/>
</dbReference>
<keyword evidence="1" id="KW-0805">Transcription regulation</keyword>
<dbReference type="EMBL" id="CP051774">
    <property type="protein sequence ID" value="QJE97877.1"/>
    <property type="molecule type" value="Genomic_DNA"/>
</dbReference>
<evidence type="ECO:0000313" key="4">
    <source>
        <dbReference type="EMBL" id="QJE97877.1"/>
    </source>
</evidence>
<gene>
    <name evidence="4" type="ORF">HHL09_19500</name>
</gene>
<feature type="domain" description="HTH deoR-type" evidence="3">
    <location>
        <begin position="3"/>
        <end position="58"/>
    </location>
</feature>
<dbReference type="Proteomes" id="UP000501812">
    <property type="component" value="Chromosome"/>
</dbReference>
<keyword evidence="2" id="KW-0804">Transcription</keyword>
<name>A0A858RLP5_9BACT</name>
<evidence type="ECO:0000256" key="1">
    <source>
        <dbReference type="ARBA" id="ARBA00023015"/>
    </source>
</evidence>
<dbReference type="InterPro" id="IPR001034">
    <property type="entry name" value="DeoR_HTH"/>
</dbReference>
<dbReference type="Pfam" id="PF13280">
    <property type="entry name" value="WYL"/>
    <property type="match status" value="1"/>
</dbReference>
<dbReference type="GO" id="GO:0003700">
    <property type="term" value="F:DNA-binding transcription factor activity"/>
    <property type="evidence" value="ECO:0007669"/>
    <property type="project" value="InterPro"/>
</dbReference>
<dbReference type="AlphaFoldDB" id="A0A858RLP5"/>
<dbReference type="RefSeq" id="WP_169456303.1">
    <property type="nucleotide sequence ID" value="NZ_CP051774.1"/>
</dbReference>
<organism evidence="4 5">
    <name type="scientific">Luteolibacter luteus</name>
    <dbReference type="NCBI Taxonomy" id="2728835"/>
    <lineage>
        <taxon>Bacteria</taxon>
        <taxon>Pseudomonadati</taxon>
        <taxon>Verrucomicrobiota</taxon>
        <taxon>Verrucomicrobiia</taxon>
        <taxon>Verrucomicrobiales</taxon>
        <taxon>Verrucomicrobiaceae</taxon>
        <taxon>Luteolibacter</taxon>
    </lineage>
</organism>
<proteinExistence type="predicted"/>
<dbReference type="PROSITE" id="PS52050">
    <property type="entry name" value="WYL"/>
    <property type="match status" value="1"/>
</dbReference>
<dbReference type="InterPro" id="IPR013196">
    <property type="entry name" value="HTH_11"/>
</dbReference>
<dbReference type="PANTHER" id="PTHR34580">
    <property type="match status" value="1"/>
</dbReference>
<sequence length="320" mass="36448">MNRIDRLTGMILLLQSQRVITAEQIAAHFEISVRTVYRDLGALGEAGVPIIAEAGVGYSLMRGYHMPPVMFTEDEAAALFMSGEVTEQIADESLRLSLKAGLLKIKSVLPEDKKEYLNRLKNVVGVWFRRAGSDDKRDSLMPIQDAIVRRRCLALRYNAGNKGEITYRVVEPLGVVFYSRQWHLIAYCRLRKDFRDFRLDRFTSWEALEECYEGHASFSVKDFLHKLIESDELIPATVVVEAEVVERFRAEMPCTPVVEHKLGDGRVKMEILAFSVHWLTSWLMSFGTRVQVVEPPEMREAMHDAAMEIAGRYADVFSGV</sequence>